<reference evidence="2 3" key="1">
    <citation type="journal article" date="2016" name="Sci. Rep.">
        <title>Metabolic traits of an uncultured archaeal lineage -MSBL1- from brine pools of the Red Sea.</title>
        <authorList>
            <person name="Mwirichia R."/>
            <person name="Alam I."/>
            <person name="Rashid M."/>
            <person name="Vinu M."/>
            <person name="Ba-Alawi W."/>
            <person name="Anthony Kamau A."/>
            <person name="Kamanda Ngugi D."/>
            <person name="Goker M."/>
            <person name="Klenk H.P."/>
            <person name="Bajic V."/>
            <person name="Stingl U."/>
        </authorList>
    </citation>
    <scope>NUCLEOTIDE SEQUENCE [LARGE SCALE GENOMIC DNA]</scope>
    <source>
        <strain evidence="2">SCGC-AAA259A05</strain>
    </source>
</reference>
<proteinExistence type="predicted"/>
<accession>A0A133UA31</accession>
<organism evidence="2 3">
    <name type="scientific">candidate division MSBL1 archaeon SCGC-AAA259A05</name>
    <dbReference type="NCBI Taxonomy" id="1698259"/>
    <lineage>
        <taxon>Archaea</taxon>
        <taxon>Methanobacteriati</taxon>
        <taxon>Methanobacteriota</taxon>
        <taxon>candidate division MSBL1</taxon>
    </lineage>
</organism>
<sequence>MVSTHVAVGVLIAVVLKTYFPELPTLPLLTSGFVGGALPDLDRYGTHRSDLHYPISGAVATVLFGIVFLAYPSERAVSSVLLAGVGAFWVHSVMDIFDSPWRGAGKDKAVDNHFDGWFSPVQIVTFTQMGDWAIMIISFVVSFVVVVTRSAIFGEYIPRILIGTIIIFVVITSWYDLTHEKYNR</sequence>
<feature type="transmembrane region" description="Helical" evidence="1">
    <location>
        <begin position="77"/>
        <end position="97"/>
    </location>
</feature>
<comment type="caution">
    <text evidence="2">The sequence shown here is derived from an EMBL/GenBank/DDBJ whole genome shotgun (WGS) entry which is preliminary data.</text>
</comment>
<keyword evidence="1" id="KW-0472">Membrane</keyword>
<feature type="transmembrane region" description="Helical" evidence="1">
    <location>
        <begin position="51"/>
        <end position="71"/>
    </location>
</feature>
<feature type="transmembrane region" description="Helical" evidence="1">
    <location>
        <begin position="160"/>
        <end position="177"/>
    </location>
</feature>
<name>A0A133UA31_9EURY</name>
<evidence type="ECO:0000256" key="1">
    <source>
        <dbReference type="SAM" id="Phobius"/>
    </source>
</evidence>
<dbReference type="AlphaFoldDB" id="A0A133UA31"/>
<keyword evidence="1" id="KW-1133">Transmembrane helix</keyword>
<feature type="transmembrane region" description="Helical" evidence="1">
    <location>
        <begin position="132"/>
        <end position="154"/>
    </location>
</feature>
<keyword evidence="1" id="KW-0812">Transmembrane</keyword>
<evidence type="ECO:0008006" key="4">
    <source>
        <dbReference type="Google" id="ProtNLM"/>
    </source>
</evidence>
<protein>
    <recommendedName>
        <fullName evidence="4">Metal-dependent hydrolase</fullName>
    </recommendedName>
</protein>
<evidence type="ECO:0000313" key="2">
    <source>
        <dbReference type="EMBL" id="KXA91041.1"/>
    </source>
</evidence>
<evidence type="ECO:0000313" key="3">
    <source>
        <dbReference type="Proteomes" id="UP000070163"/>
    </source>
</evidence>
<gene>
    <name evidence="2" type="ORF">AKJ57_02705</name>
</gene>
<dbReference type="EMBL" id="LHXJ01000024">
    <property type="protein sequence ID" value="KXA91041.1"/>
    <property type="molecule type" value="Genomic_DNA"/>
</dbReference>
<keyword evidence="3" id="KW-1185">Reference proteome</keyword>
<dbReference type="Proteomes" id="UP000070163">
    <property type="component" value="Unassembled WGS sequence"/>
</dbReference>